<dbReference type="CDD" id="cd06530">
    <property type="entry name" value="S26_SPase_I"/>
    <property type="match status" value="1"/>
</dbReference>
<name>A0A5C1QDD3_9SPIO</name>
<keyword evidence="7" id="KW-1133">Transmembrane helix</keyword>
<dbReference type="AlphaFoldDB" id="A0A5C1QDD3"/>
<dbReference type="EC" id="3.4.21.89" evidence="3 7"/>
<dbReference type="RefSeq" id="WP_149568321.1">
    <property type="nucleotide sequence ID" value="NZ_CP035807.1"/>
</dbReference>
<comment type="caution">
    <text evidence="7">Lacks conserved residue(s) required for the propagation of feature annotation.</text>
</comment>
<evidence type="ECO:0000256" key="3">
    <source>
        <dbReference type="ARBA" id="ARBA00013208"/>
    </source>
</evidence>
<dbReference type="PANTHER" id="PTHR43390">
    <property type="entry name" value="SIGNAL PEPTIDASE I"/>
    <property type="match status" value="1"/>
</dbReference>
<keyword evidence="5 7" id="KW-0378">Hydrolase</keyword>
<dbReference type="NCBIfam" id="TIGR02227">
    <property type="entry name" value="sigpep_I_bact"/>
    <property type="match status" value="1"/>
</dbReference>
<feature type="domain" description="Peptidase S26" evidence="8">
    <location>
        <begin position="190"/>
        <end position="332"/>
    </location>
</feature>
<evidence type="ECO:0000256" key="4">
    <source>
        <dbReference type="ARBA" id="ARBA00019232"/>
    </source>
</evidence>
<feature type="active site" evidence="6">
    <location>
        <position position="313"/>
    </location>
</feature>
<accession>A0A5C1QDD3</accession>
<evidence type="ECO:0000313" key="10">
    <source>
        <dbReference type="Proteomes" id="UP000323824"/>
    </source>
</evidence>
<dbReference type="GO" id="GO:0004252">
    <property type="term" value="F:serine-type endopeptidase activity"/>
    <property type="evidence" value="ECO:0007669"/>
    <property type="project" value="InterPro"/>
</dbReference>
<dbReference type="SUPFAM" id="SSF51306">
    <property type="entry name" value="LexA/Signal peptidase"/>
    <property type="match status" value="2"/>
</dbReference>
<dbReference type="InterPro" id="IPR019533">
    <property type="entry name" value="Peptidase_S26"/>
</dbReference>
<dbReference type="InterPro" id="IPR036286">
    <property type="entry name" value="LexA/Signal_pep-like_sf"/>
</dbReference>
<dbReference type="GO" id="GO:0006465">
    <property type="term" value="P:signal peptide processing"/>
    <property type="evidence" value="ECO:0007669"/>
    <property type="project" value="InterPro"/>
</dbReference>
<dbReference type="GO" id="GO:0016020">
    <property type="term" value="C:membrane"/>
    <property type="evidence" value="ECO:0007669"/>
    <property type="project" value="UniProtKB-SubCell"/>
</dbReference>
<evidence type="ECO:0000259" key="8">
    <source>
        <dbReference type="Pfam" id="PF10502"/>
    </source>
</evidence>
<keyword evidence="7" id="KW-0472">Membrane</keyword>
<evidence type="ECO:0000256" key="6">
    <source>
        <dbReference type="PIRSR" id="PIRSR600223-1"/>
    </source>
</evidence>
<sequence>MDIKRSIEQVLRPQDGGNNKWFFIPLIPMVLWVVFSFISLFTINFSIILDPFVLVSIVARFLIPIFSIHLIKVFYIKRELSKLEYSHWLNFIGYAISLTYVAYMVPAVVLDFQNSGATSTLFTVFVILSTLCPLSLYILLRSSVVKLASGYFKQVDIENEKKRKKDKKLKKEHQRSLRKQRTFLQNLWFEVFDPLMWAILWVLIINNTLFQLYQIPSSSMVPEFLEKDRVVASKLFSGPGLPLTRYKFPEIGSPKAGDIVTFNNPKVDDPNSELHYKNVFTRIFQPFVYMLSFSKLDIDAGDDGYPKARQLVKRVIGVPGEKLCMVNDKVYKKRADSDWVLMSELPNEKEWGHNDLFSLNNPNSGAQIINPALRESLDLGAKLALDSNLDELNRELKIEKTNLLYNLDKIDTISFLNTLMSYNRRSASSVIDVVEHLEDSYLGMMQVNRLNISDRSKNDIVENFSNSLENYNTFILFDKINDLKEIIQMDRKLLNDELKINLSFPDDASPYQEFVTKLDGIIKLNSLKLYNKILSTGEFSIDKELLNDIKYLSLYTTGLQLKSRVEPVSFYGAGNLPEFPADKNSYIPKGEYFLLGDNRYNSLDSRMGDVDYSIPLNPNGGELTESLTVSWEPHTISDYYIHGKVRLILWPLSHAKIF</sequence>
<protein>
    <recommendedName>
        <fullName evidence="4 7">Signal peptidase I</fullName>
        <ecNumber evidence="3 7">3.4.21.89</ecNumber>
    </recommendedName>
</protein>
<comment type="catalytic activity">
    <reaction evidence="1 7">
        <text>Cleavage of hydrophobic, N-terminal signal or leader sequences from secreted and periplasmic proteins.</text>
        <dbReference type="EC" id="3.4.21.89"/>
    </reaction>
</comment>
<comment type="subcellular location">
    <subcellularLocation>
        <location evidence="7">Membrane</location>
        <topology evidence="7">Single-pass type II membrane protein</topology>
    </subcellularLocation>
</comment>
<feature type="active site" evidence="6">
    <location>
        <position position="219"/>
    </location>
</feature>
<feature type="transmembrane region" description="Helical" evidence="7">
    <location>
        <begin position="121"/>
        <end position="140"/>
    </location>
</feature>
<dbReference type="Pfam" id="PF10502">
    <property type="entry name" value="Peptidase_S26"/>
    <property type="match status" value="2"/>
</dbReference>
<dbReference type="PROSITE" id="PS00760">
    <property type="entry name" value="SPASE_I_2"/>
    <property type="match status" value="1"/>
</dbReference>
<keyword evidence="7" id="KW-0812">Transmembrane</keyword>
<feature type="transmembrane region" description="Helical" evidence="7">
    <location>
        <begin position="187"/>
        <end position="210"/>
    </location>
</feature>
<evidence type="ECO:0000256" key="2">
    <source>
        <dbReference type="ARBA" id="ARBA00009370"/>
    </source>
</evidence>
<evidence type="ECO:0000256" key="5">
    <source>
        <dbReference type="ARBA" id="ARBA00022801"/>
    </source>
</evidence>
<feature type="transmembrane region" description="Helical" evidence="7">
    <location>
        <begin position="88"/>
        <end position="109"/>
    </location>
</feature>
<feature type="transmembrane region" description="Helical" evidence="7">
    <location>
        <begin position="21"/>
        <end position="47"/>
    </location>
</feature>
<comment type="similarity">
    <text evidence="2 7">Belongs to the peptidase S26 family.</text>
</comment>
<dbReference type="InterPro" id="IPR019757">
    <property type="entry name" value="Pept_S26A_signal_pept_1_Lys-AS"/>
</dbReference>
<dbReference type="InterPro" id="IPR000223">
    <property type="entry name" value="Pept_S26A_signal_pept_1"/>
</dbReference>
<evidence type="ECO:0000256" key="1">
    <source>
        <dbReference type="ARBA" id="ARBA00000677"/>
    </source>
</evidence>
<dbReference type="Gene3D" id="2.10.109.10">
    <property type="entry name" value="Umud Fragment, subunit A"/>
    <property type="match status" value="2"/>
</dbReference>
<proteinExistence type="inferred from homology"/>
<feature type="transmembrane region" description="Helical" evidence="7">
    <location>
        <begin position="53"/>
        <end position="76"/>
    </location>
</feature>
<dbReference type="OrthoDB" id="9802919at2"/>
<evidence type="ECO:0000256" key="7">
    <source>
        <dbReference type="RuleBase" id="RU362042"/>
    </source>
</evidence>
<keyword evidence="10" id="KW-1185">Reference proteome</keyword>
<gene>
    <name evidence="9" type="primary">lepB</name>
    <name evidence="9" type="ORF">EW093_10280</name>
</gene>
<dbReference type="PANTHER" id="PTHR43390:SF1">
    <property type="entry name" value="CHLOROPLAST PROCESSING PEPTIDASE"/>
    <property type="match status" value="1"/>
</dbReference>
<dbReference type="Proteomes" id="UP000323824">
    <property type="component" value="Chromosome"/>
</dbReference>
<keyword evidence="7" id="KW-0645">Protease</keyword>
<evidence type="ECO:0000313" key="9">
    <source>
        <dbReference type="EMBL" id="QEN05080.1"/>
    </source>
</evidence>
<dbReference type="KEGG" id="sper:EW093_10280"/>
<reference evidence="9 10" key="1">
    <citation type="submission" date="2019-02" db="EMBL/GenBank/DDBJ databases">
        <authorList>
            <person name="Fomenkov A."/>
            <person name="Dubinina G."/>
            <person name="Grabovich M."/>
            <person name="Vincze T."/>
            <person name="Roberts R.J."/>
        </authorList>
    </citation>
    <scope>NUCLEOTIDE SEQUENCE [LARGE SCALE GENOMIC DNA]</scope>
    <source>
        <strain evidence="9 10">P</strain>
    </source>
</reference>
<dbReference type="EMBL" id="CP035807">
    <property type="protein sequence ID" value="QEN05080.1"/>
    <property type="molecule type" value="Genomic_DNA"/>
</dbReference>
<reference evidence="9 10" key="2">
    <citation type="submission" date="2019-09" db="EMBL/GenBank/DDBJ databases">
        <title>Complete Genome Sequence and Methylome Analysis of free living Spirochaetas.</title>
        <authorList>
            <person name="Leshcheva N."/>
            <person name="Mikheeva N."/>
        </authorList>
    </citation>
    <scope>NUCLEOTIDE SEQUENCE [LARGE SCALE GENOMIC DNA]</scope>
    <source>
        <strain evidence="9 10">P</strain>
    </source>
</reference>
<dbReference type="GO" id="GO:0009003">
    <property type="term" value="F:signal peptidase activity"/>
    <property type="evidence" value="ECO:0007669"/>
    <property type="project" value="UniProtKB-EC"/>
</dbReference>
<feature type="domain" description="Peptidase S26" evidence="8">
    <location>
        <begin position="579"/>
        <end position="607"/>
    </location>
</feature>
<organism evidence="9 10">
    <name type="scientific">Thiospirochaeta perfilievii</name>
    <dbReference type="NCBI Taxonomy" id="252967"/>
    <lineage>
        <taxon>Bacteria</taxon>
        <taxon>Pseudomonadati</taxon>
        <taxon>Spirochaetota</taxon>
        <taxon>Spirochaetia</taxon>
        <taxon>Spirochaetales</taxon>
        <taxon>Spirochaetaceae</taxon>
        <taxon>Thiospirochaeta</taxon>
    </lineage>
</organism>
<dbReference type="PRINTS" id="PR00727">
    <property type="entry name" value="LEADERPTASE"/>
</dbReference>